<comment type="similarity">
    <text evidence="1 4">Belongs to the 5-formyltetrahydrofolate cyclo-ligase family.</text>
</comment>
<evidence type="ECO:0000313" key="5">
    <source>
        <dbReference type="EMBL" id="MBM7838141.1"/>
    </source>
</evidence>
<dbReference type="Gene3D" id="3.40.50.10420">
    <property type="entry name" value="NagB/RpiA/CoA transferase-like"/>
    <property type="match status" value="1"/>
</dbReference>
<dbReference type="InterPro" id="IPR024185">
    <property type="entry name" value="FTHF_cligase-like_sf"/>
</dbReference>
<evidence type="ECO:0000256" key="3">
    <source>
        <dbReference type="ARBA" id="ARBA00022840"/>
    </source>
</evidence>
<dbReference type="NCBIfam" id="TIGR02727">
    <property type="entry name" value="MTHFS_bact"/>
    <property type="match status" value="1"/>
</dbReference>
<dbReference type="InterPro" id="IPR037171">
    <property type="entry name" value="NagB/RpiA_transferase-like"/>
</dbReference>
<organism evidence="5 6">
    <name type="scientific">Shouchella xiaoxiensis</name>
    <dbReference type="NCBI Taxonomy" id="766895"/>
    <lineage>
        <taxon>Bacteria</taxon>
        <taxon>Bacillati</taxon>
        <taxon>Bacillota</taxon>
        <taxon>Bacilli</taxon>
        <taxon>Bacillales</taxon>
        <taxon>Bacillaceae</taxon>
        <taxon>Shouchella</taxon>
    </lineage>
</organism>
<dbReference type="Proteomes" id="UP001179280">
    <property type="component" value="Unassembled WGS sequence"/>
</dbReference>
<dbReference type="SUPFAM" id="SSF100950">
    <property type="entry name" value="NagB/RpiA/CoA transferase-like"/>
    <property type="match status" value="1"/>
</dbReference>
<accession>A0ABS2SSH2</accession>
<gene>
    <name evidence="5" type="ORF">JOC54_001372</name>
</gene>
<proteinExistence type="inferred from homology"/>
<dbReference type="GO" id="GO:0030272">
    <property type="term" value="F:5-formyltetrahydrofolate cyclo-ligase activity"/>
    <property type="evidence" value="ECO:0007669"/>
    <property type="project" value="UniProtKB-EC"/>
</dbReference>
<keyword evidence="6" id="KW-1185">Reference proteome</keyword>
<comment type="cofactor">
    <cofactor evidence="4">
        <name>Mg(2+)</name>
        <dbReference type="ChEBI" id="CHEBI:18420"/>
    </cofactor>
</comment>
<dbReference type="PANTHER" id="PTHR23407">
    <property type="entry name" value="ATPASE INHIBITOR/5-FORMYLTETRAHYDROFOLATE CYCLO-LIGASE"/>
    <property type="match status" value="1"/>
</dbReference>
<reference evidence="5" key="1">
    <citation type="submission" date="2021-01" db="EMBL/GenBank/DDBJ databases">
        <title>Genomic Encyclopedia of Type Strains, Phase IV (KMG-IV): sequencing the most valuable type-strain genomes for metagenomic binning, comparative biology and taxonomic classification.</title>
        <authorList>
            <person name="Goeker M."/>
        </authorList>
    </citation>
    <scope>NUCLEOTIDE SEQUENCE</scope>
    <source>
        <strain evidence="5">DSM 21943</strain>
    </source>
</reference>
<dbReference type="PIRSF" id="PIRSF006806">
    <property type="entry name" value="FTHF_cligase"/>
    <property type="match status" value="1"/>
</dbReference>
<comment type="caution">
    <text evidence="5">The sequence shown here is derived from an EMBL/GenBank/DDBJ whole genome shotgun (WGS) entry which is preliminary data.</text>
</comment>
<evidence type="ECO:0000256" key="4">
    <source>
        <dbReference type="RuleBase" id="RU361279"/>
    </source>
</evidence>
<sequence length="185" mass="21164">MATKRDIRTNILSSLRDMTRADYEKRSLQLTNALIQTDYWKKAKVIGLTVSRFPEVNTTDLINTSLRSQKLVALPRTNMSDKTMHFYYVTSFQQLEKRSFGLYEPLADKSRMVQPSELNLIVVPGVSFTYDGKRLGLGGGFYDRYLTKTNSLTVALCFSEQIVTDLPTEKHDKRMNHVLTEGAIQ</sequence>
<comment type="catalytic activity">
    <reaction evidence="4">
        <text>(6S)-5-formyl-5,6,7,8-tetrahydrofolate + ATP = (6R)-5,10-methenyltetrahydrofolate + ADP + phosphate</text>
        <dbReference type="Rhea" id="RHEA:10488"/>
        <dbReference type="ChEBI" id="CHEBI:30616"/>
        <dbReference type="ChEBI" id="CHEBI:43474"/>
        <dbReference type="ChEBI" id="CHEBI:57455"/>
        <dbReference type="ChEBI" id="CHEBI:57457"/>
        <dbReference type="ChEBI" id="CHEBI:456216"/>
        <dbReference type="EC" id="6.3.3.2"/>
    </reaction>
</comment>
<dbReference type="PANTHER" id="PTHR23407:SF1">
    <property type="entry name" value="5-FORMYLTETRAHYDROFOLATE CYCLO-LIGASE"/>
    <property type="match status" value="1"/>
</dbReference>
<keyword evidence="3 4" id="KW-0067">ATP-binding</keyword>
<dbReference type="InterPro" id="IPR002698">
    <property type="entry name" value="FTHF_cligase"/>
</dbReference>
<protein>
    <recommendedName>
        <fullName evidence="4">5-formyltetrahydrofolate cyclo-ligase</fullName>
        <ecNumber evidence="4">6.3.3.2</ecNumber>
    </recommendedName>
</protein>
<dbReference type="RefSeq" id="WP_204465276.1">
    <property type="nucleotide sequence ID" value="NZ_JAFBCV010000003.1"/>
</dbReference>
<dbReference type="EMBL" id="JAFBCV010000003">
    <property type="protein sequence ID" value="MBM7838141.1"/>
    <property type="molecule type" value="Genomic_DNA"/>
</dbReference>
<dbReference type="Pfam" id="PF01812">
    <property type="entry name" value="5-FTHF_cyc-lig"/>
    <property type="match status" value="1"/>
</dbReference>
<keyword evidence="2 4" id="KW-0547">Nucleotide-binding</keyword>
<keyword evidence="4" id="KW-0460">Magnesium</keyword>
<dbReference type="EC" id="6.3.3.2" evidence="4"/>
<evidence type="ECO:0000313" key="6">
    <source>
        <dbReference type="Proteomes" id="UP001179280"/>
    </source>
</evidence>
<keyword evidence="4" id="KW-0479">Metal-binding</keyword>
<keyword evidence="5" id="KW-0436">Ligase</keyword>
<name>A0ABS2SSH2_9BACI</name>
<evidence type="ECO:0000256" key="2">
    <source>
        <dbReference type="ARBA" id="ARBA00022741"/>
    </source>
</evidence>
<evidence type="ECO:0000256" key="1">
    <source>
        <dbReference type="ARBA" id="ARBA00010638"/>
    </source>
</evidence>